<dbReference type="OrthoDB" id="425592at2"/>
<feature type="compositionally biased region" description="Low complexity" evidence="1">
    <location>
        <begin position="750"/>
        <end position="764"/>
    </location>
</feature>
<feature type="compositionally biased region" description="Polar residues" evidence="1">
    <location>
        <begin position="487"/>
        <end position="496"/>
    </location>
</feature>
<geneLocation type="plasmid" evidence="3">
    <name>C</name>
</geneLocation>
<dbReference type="Proteomes" id="UP000001203">
    <property type="component" value="Plasmid pC"/>
</dbReference>
<dbReference type="RefSeq" id="WP_009547965.1">
    <property type="nucleotide sequence ID" value="NC_010542.1"/>
</dbReference>
<feature type="region of interest" description="Disordered" evidence="1">
    <location>
        <begin position="743"/>
        <end position="764"/>
    </location>
</feature>
<sequence>MKKKTGKQQNYQHLTPSTVTGQRLTQYYHHGWDFILEIDDKWTTINIYPLSPREIWDKHQDPQITIGLRFGSTTRHITIDIDRNSPYHPFNDPDAIKTITEALESIGLCRHVLIQSSDSQGIHLIFALPEPLHTFKTACLVKATLEAAQLEIKTGQLEIFPNPKRYAKNGKKSCYNGVRLPLQPNSGSYLLDQDLNIISDSVEDFLDQMDWAAEGQDIETFSSRLDVAYQEFKAQRSWQKAYYSPTAIAWKQALEKLLELGWTGHHQTNYLLTKFVAYHIVFKELTGAKLRAAVIEEVINAPGYNQWCRHQHEIEQRIEEICYYTERNEYYLPYCNYPNRSSNYNQTYNKSMDKTPRTLDIEKRITETVAHLEANGELPQKVVERRQAIIKIAKEKYGTGFSNRTLSQKKYLALWHPKYRSNQEKMQSHSQRETASITEPQKSPETDQTAPPTKQAETHSQSESASYTPIYEVFEGLEFDPQKKSKNNPTTFQKSKPPTDPPLSDAPVQLSELPDDLPDHLANRLASVHSAKQAFLNLGLFIPYGLKRLEAELMAEIAQLTPSNDESITKPNQPPSNGKIDAVEDTTEPTPSTPEAPQVDDTTNQSPTIEQTLEIEEGRLQIDQNNQPLSTNQRKINNHESPTSVKQPGVNLKSPICNLQSHDNNQFLSSTNGQPRKLSKKKLLEKCDDYGIEVNRTIERLIKSNTSEVVLNALEALREHKRQGQVKNPAGFLVKAIKQKWKPTTATNTPQTSSKPSSSPYLSNPTAGITDEFLQWYEKQIARGLVENVPVHHLPLYQHREPMVKVLTPDGKFPFDLMRWTRARDIF</sequence>
<feature type="compositionally biased region" description="Basic and acidic residues" evidence="1">
    <location>
        <begin position="422"/>
        <end position="432"/>
    </location>
</feature>
<dbReference type="KEGG" id="cyt:cce_5282"/>
<proteinExistence type="predicted"/>
<keyword evidence="2" id="KW-0614">Plasmid</keyword>
<evidence type="ECO:0000313" key="3">
    <source>
        <dbReference type="Proteomes" id="UP000001203"/>
    </source>
</evidence>
<reference evidence="2 3" key="1">
    <citation type="journal article" date="2008" name="Proc. Natl. Acad. Sci. U.S.A.">
        <title>The genome of Cyanothece 51142, a unicellular diazotrophic cyanobacterium important in the marine nitrogen cycle.</title>
        <authorList>
            <person name="Welsh E.A."/>
            <person name="Liberton M."/>
            <person name="Stoeckel J."/>
            <person name="Loh T."/>
            <person name="Elvitigala T."/>
            <person name="Wang C."/>
            <person name="Wollam A."/>
            <person name="Fulton R.S."/>
            <person name="Clifton S.W."/>
            <person name="Jacobs J.M."/>
            <person name="Aurora R."/>
            <person name="Ghosh B.K."/>
            <person name="Sherman L.A."/>
            <person name="Smith R.D."/>
            <person name="Wilson R.K."/>
            <person name="Pakrasi H.B."/>
        </authorList>
    </citation>
    <scope>NUCLEOTIDE SEQUENCE [LARGE SCALE GENOMIC DNA]</scope>
    <source>
        <strain evidence="3">ATCC 51142 / BH68</strain>
        <plasmid evidence="3">C</plasmid>
    </source>
</reference>
<feature type="region of interest" description="Disordered" evidence="1">
    <location>
        <begin position="422"/>
        <end position="467"/>
    </location>
</feature>
<organism evidence="2 3">
    <name type="scientific">Crocosphaera subtropica (strain ATCC 51142 / BH68)</name>
    <name type="common">Cyanothece sp. (strain ATCC 51142)</name>
    <dbReference type="NCBI Taxonomy" id="43989"/>
    <lineage>
        <taxon>Bacteria</taxon>
        <taxon>Bacillati</taxon>
        <taxon>Cyanobacteriota</taxon>
        <taxon>Cyanophyceae</taxon>
        <taxon>Oscillatoriophycideae</taxon>
        <taxon>Chroococcales</taxon>
        <taxon>Aphanothecaceae</taxon>
        <taxon>Crocosphaera</taxon>
        <taxon>Crocosphaera subtropica</taxon>
    </lineage>
</organism>
<gene>
    <name evidence="2" type="ordered locus">cce_5282</name>
</gene>
<feature type="compositionally biased region" description="Low complexity" evidence="1">
    <location>
        <begin position="588"/>
        <end position="597"/>
    </location>
</feature>
<feature type="region of interest" description="Disordered" evidence="1">
    <location>
        <begin position="564"/>
        <end position="606"/>
    </location>
</feature>
<feature type="compositionally biased region" description="Polar residues" evidence="1">
    <location>
        <begin position="433"/>
        <end position="452"/>
    </location>
</feature>
<feature type="region of interest" description="Disordered" evidence="1">
    <location>
        <begin position="479"/>
        <end position="515"/>
    </location>
</feature>
<feature type="region of interest" description="Disordered" evidence="1">
    <location>
        <begin position="620"/>
        <end position="650"/>
    </location>
</feature>
<evidence type="ECO:0000256" key="1">
    <source>
        <dbReference type="SAM" id="MobiDB-lite"/>
    </source>
</evidence>
<name>B1X3B7_CROS5</name>
<dbReference type="HOGENOM" id="CLU_342482_0_0_3"/>
<evidence type="ECO:0000313" key="2">
    <source>
        <dbReference type="EMBL" id="ACB54628.1"/>
    </source>
</evidence>
<feature type="compositionally biased region" description="Polar residues" evidence="1">
    <location>
        <begin position="458"/>
        <end position="467"/>
    </location>
</feature>
<dbReference type="AlphaFoldDB" id="B1X3B7"/>
<accession>B1X3B7</accession>
<keyword evidence="3" id="KW-1185">Reference proteome</keyword>
<protein>
    <submittedName>
        <fullName evidence="2">Uncharacterized protein</fullName>
    </submittedName>
</protein>
<dbReference type="EMBL" id="CP000810">
    <property type="protein sequence ID" value="ACB54628.1"/>
    <property type="molecule type" value="Genomic_DNA"/>
</dbReference>
<feature type="compositionally biased region" description="Polar residues" evidence="1">
    <location>
        <begin position="622"/>
        <end position="646"/>
    </location>
</feature>